<sequence>MVTSKPRRATSGARKGGMSEGEDFPGIEQGEDEMSELDGTGTEMELDADGDIEAMQLDAFLPPPGMPSTSTWVNPASLPRPSTAGGFPSHVTSNRVRSSTSASAAHTRSPSTTFPSSDTFNFSLPFMMPSQPARPESVYSENPSINAADDASLSQWSASASGDISTWATNSASSPSDLLFASATHSTSTSPHGFPFPMFLDGRKPPPAWGPTNWLAPNARLGGDAPGAESHNVVDRYDLYSTAAQYGPHDFASEAGAMAASWSMEQELQRDRDRDSLARLYRGFTHHSTAGDLIRGSGVRAGGVAGMELPSGWQPLLPDWGKRRGAGVEDDIWENEAGGEGDPNLGQQHGLEEIDLHEPAFGIGLEELERAAQAMKDAEQAAKVAELAQELGIPAGSNLDDLQMPSAADIQAATAALQNFLPAPDMPRSDDATTPTMAATALPSTARPPSPMSLSQPLLPLRQVTTPTAQMRELQIDEYAVPSSSALPGMPENGMLFSSPTASGQTLSNRPGIRRSSSLFDQLLSLRGPSPTPSSSFPSLDLATAAWDMRNSSSLASEFPALFGNMSDTFDTDALDLAEVLGPSKGAAGAPPSSMPTVGAAKKRKRVSWGGQYAPVTMKQPGPPN</sequence>
<name>A0A165CK69_9BASI</name>
<accession>A0A165CK69</accession>
<evidence type="ECO:0000256" key="1">
    <source>
        <dbReference type="SAM" id="MobiDB-lite"/>
    </source>
</evidence>
<dbReference type="Proteomes" id="UP000076842">
    <property type="component" value="Unassembled WGS sequence"/>
</dbReference>
<organism evidence="2 3">
    <name type="scientific">Calocera cornea HHB12733</name>
    <dbReference type="NCBI Taxonomy" id="1353952"/>
    <lineage>
        <taxon>Eukaryota</taxon>
        <taxon>Fungi</taxon>
        <taxon>Dikarya</taxon>
        <taxon>Basidiomycota</taxon>
        <taxon>Agaricomycotina</taxon>
        <taxon>Dacrymycetes</taxon>
        <taxon>Dacrymycetales</taxon>
        <taxon>Dacrymycetaceae</taxon>
        <taxon>Calocera</taxon>
    </lineage>
</organism>
<proteinExistence type="predicted"/>
<dbReference type="OrthoDB" id="608866at2759"/>
<dbReference type="EMBL" id="KV424134">
    <property type="protein sequence ID" value="KZT50944.1"/>
    <property type="molecule type" value="Genomic_DNA"/>
</dbReference>
<feature type="region of interest" description="Disordered" evidence="1">
    <location>
        <begin position="65"/>
        <end position="116"/>
    </location>
</feature>
<gene>
    <name evidence="2" type="ORF">CALCODRAFT_160766</name>
</gene>
<feature type="compositionally biased region" description="Acidic residues" evidence="1">
    <location>
        <begin position="20"/>
        <end position="36"/>
    </location>
</feature>
<feature type="compositionally biased region" description="Low complexity" evidence="1">
    <location>
        <begin position="89"/>
        <end position="116"/>
    </location>
</feature>
<evidence type="ECO:0000313" key="2">
    <source>
        <dbReference type="EMBL" id="KZT50944.1"/>
    </source>
</evidence>
<feature type="region of interest" description="Disordered" evidence="1">
    <location>
        <begin position="1"/>
        <end position="43"/>
    </location>
</feature>
<keyword evidence="3" id="KW-1185">Reference proteome</keyword>
<dbReference type="AlphaFoldDB" id="A0A165CK69"/>
<reference evidence="2 3" key="1">
    <citation type="journal article" date="2016" name="Mol. Biol. Evol.">
        <title>Comparative Genomics of Early-Diverging Mushroom-Forming Fungi Provides Insights into the Origins of Lignocellulose Decay Capabilities.</title>
        <authorList>
            <person name="Nagy L.G."/>
            <person name="Riley R."/>
            <person name="Tritt A."/>
            <person name="Adam C."/>
            <person name="Daum C."/>
            <person name="Floudas D."/>
            <person name="Sun H."/>
            <person name="Yadav J.S."/>
            <person name="Pangilinan J."/>
            <person name="Larsson K.H."/>
            <person name="Matsuura K."/>
            <person name="Barry K."/>
            <person name="Labutti K."/>
            <person name="Kuo R."/>
            <person name="Ohm R.A."/>
            <person name="Bhattacharya S.S."/>
            <person name="Shirouzu T."/>
            <person name="Yoshinaga Y."/>
            <person name="Martin F.M."/>
            <person name="Grigoriev I.V."/>
            <person name="Hibbett D.S."/>
        </authorList>
    </citation>
    <scope>NUCLEOTIDE SEQUENCE [LARGE SCALE GENOMIC DNA]</scope>
    <source>
        <strain evidence="2 3">HHB12733</strain>
    </source>
</reference>
<feature type="region of interest" description="Disordered" evidence="1">
    <location>
        <begin position="584"/>
        <end position="625"/>
    </location>
</feature>
<dbReference type="InParanoid" id="A0A165CK69"/>
<evidence type="ECO:0000313" key="3">
    <source>
        <dbReference type="Proteomes" id="UP000076842"/>
    </source>
</evidence>
<protein>
    <submittedName>
        <fullName evidence="2">Uncharacterized protein</fullName>
    </submittedName>
</protein>